<evidence type="ECO:0000256" key="9">
    <source>
        <dbReference type="HAMAP-Rule" id="MF_02075"/>
    </source>
</evidence>
<dbReference type="Gene3D" id="2.40.50.140">
    <property type="entry name" value="Nucleic acid-binding proteins"/>
    <property type="match status" value="1"/>
</dbReference>
<dbReference type="InterPro" id="IPR045864">
    <property type="entry name" value="aa-tRNA-synth_II/BPL/LPL"/>
</dbReference>
<keyword evidence="12" id="KW-1185">Reference proteome</keyword>
<name>A0ABV6XR80_9ACTN</name>
<evidence type="ECO:0000256" key="5">
    <source>
        <dbReference type="ARBA" id="ARBA00022741"/>
    </source>
</evidence>
<dbReference type="PROSITE" id="PS50862">
    <property type="entry name" value="AA_TRNA_LIGASE_II"/>
    <property type="match status" value="1"/>
</dbReference>
<dbReference type="EMBL" id="JBEUKS010000007">
    <property type="protein sequence ID" value="MFC1440771.1"/>
    <property type="molecule type" value="Genomic_DNA"/>
</dbReference>
<dbReference type="NCBIfam" id="TIGR00458">
    <property type="entry name" value="aspS_nondisc"/>
    <property type="match status" value="1"/>
</dbReference>
<gene>
    <name evidence="9 11" type="primary">aspS</name>
    <name evidence="11" type="ORF">ABUW04_21155</name>
</gene>
<dbReference type="Pfam" id="PF01336">
    <property type="entry name" value="tRNA_anti-codon"/>
    <property type="match status" value="1"/>
</dbReference>
<comment type="catalytic activity">
    <reaction evidence="9">
        <text>tRNA(Asp) + L-aspartate + ATP = L-aspartyl-tRNA(Asp) + AMP + diphosphate</text>
        <dbReference type="Rhea" id="RHEA:19649"/>
        <dbReference type="Rhea" id="RHEA-COMP:9660"/>
        <dbReference type="Rhea" id="RHEA-COMP:9678"/>
        <dbReference type="ChEBI" id="CHEBI:29991"/>
        <dbReference type="ChEBI" id="CHEBI:30616"/>
        <dbReference type="ChEBI" id="CHEBI:33019"/>
        <dbReference type="ChEBI" id="CHEBI:78442"/>
        <dbReference type="ChEBI" id="CHEBI:78516"/>
        <dbReference type="ChEBI" id="CHEBI:456215"/>
        <dbReference type="EC" id="6.1.1.12"/>
    </reaction>
</comment>
<keyword evidence="5 9" id="KW-0547">Nucleotide-binding</keyword>
<comment type="similarity">
    <text evidence="2 9">Belongs to the class-II aminoacyl-tRNA synthetase family. Type 2 subfamily.</text>
</comment>
<dbReference type="Proteomes" id="UP001592581">
    <property type="component" value="Unassembled WGS sequence"/>
</dbReference>
<comment type="caution">
    <text evidence="11">The sequence shown here is derived from an EMBL/GenBank/DDBJ whole genome shotgun (WGS) entry which is preliminary data.</text>
</comment>
<dbReference type="RefSeq" id="WP_380566218.1">
    <property type="nucleotide sequence ID" value="NZ_JBEUKS010000007.1"/>
</dbReference>
<dbReference type="NCBIfam" id="NF003483">
    <property type="entry name" value="PRK05159.1"/>
    <property type="match status" value="1"/>
</dbReference>
<sequence length="440" mass="49517">MIHPARRVLVADLRKHVGETVSVSGWVNTLRLQRKMQFVLVRDHTGMTQVTHRRGGEGDLLERQLEEISLESAVRITGRVLDNPVVNLGGLELVPTGMEVLNRAQAPLPIDEHTGSEHRLDWRFLDVRKRPAAQLLFAVQTTVEQAMREFAYREGCTEMHTPKLMGTASESGAEVFKLGYFDRNAYLAQSPQFYKQMAIAAGIDRVFEVGPVFRAEPSFTSRHATEFTGVDVELAWIDSVEDVMDFEERMLVHTLTTVKNLHGDAIREHFGVEVTVPELPFPRITMAGAQQILRARGWDPQGVKEDLDPEGERGLAAHVMEETGHEFVFVTEYPASIRPFYHMRPADRPGLTSSFDLLWKGLEITTGAQREHRYDLLLEQAAEKGVGTESLRDYLNCFRYGCPPHGGLGMGLGRVLMVMLGLDSIREATFLFRGPNRLTP</sequence>
<evidence type="ECO:0000256" key="4">
    <source>
        <dbReference type="ARBA" id="ARBA00022598"/>
    </source>
</evidence>
<feature type="binding site" evidence="9">
    <location>
        <begin position="214"/>
        <end position="216"/>
    </location>
    <ligand>
        <name>ATP</name>
        <dbReference type="ChEBI" id="CHEBI:30616"/>
    </ligand>
</feature>
<feature type="binding site" evidence="9">
    <location>
        <position position="170"/>
    </location>
    <ligand>
        <name>L-aspartate</name>
        <dbReference type="ChEBI" id="CHEBI:29991"/>
    </ligand>
</feature>
<keyword evidence="8 9" id="KW-0030">Aminoacyl-tRNA synthetase</keyword>
<keyword evidence="6 9" id="KW-0067">ATP-binding</keyword>
<feature type="binding site" evidence="9">
    <location>
        <begin position="411"/>
        <end position="414"/>
    </location>
    <ligand>
        <name>ATP</name>
        <dbReference type="ChEBI" id="CHEBI:30616"/>
    </ligand>
</feature>
<reference evidence="11 12" key="1">
    <citation type="submission" date="2024-06" db="EMBL/GenBank/DDBJ databases">
        <authorList>
            <person name="Lee S.D."/>
        </authorList>
    </citation>
    <scope>NUCLEOTIDE SEQUENCE [LARGE SCALE GENOMIC DNA]</scope>
    <source>
        <strain evidence="11 12">N1-10</strain>
    </source>
</reference>
<dbReference type="Pfam" id="PF00152">
    <property type="entry name" value="tRNA-synt_2"/>
    <property type="match status" value="1"/>
</dbReference>
<evidence type="ECO:0000313" key="11">
    <source>
        <dbReference type="EMBL" id="MFC1440771.1"/>
    </source>
</evidence>
<dbReference type="SUPFAM" id="SSF55681">
    <property type="entry name" value="Class II aaRS and biotin synthetases"/>
    <property type="match status" value="1"/>
</dbReference>
<dbReference type="InterPro" id="IPR004523">
    <property type="entry name" value="Asp-tRNA_synthase_2"/>
</dbReference>
<evidence type="ECO:0000256" key="8">
    <source>
        <dbReference type="ARBA" id="ARBA00023146"/>
    </source>
</evidence>
<evidence type="ECO:0000259" key="10">
    <source>
        <dbReference type="PROSITE" id="PS50862"/>
    </source>
</evidence>
<comment type="function">
    <text evidence="9">Catalyzes the attachment of L-aspartate to tRNA(Asp) in a two-step reaction: L-aspartate is first activated by ATP to form Asp-AMP and then transferred to the acceptor end of tRNA(Asp).</text>
</comment>
<evidence type="ECO:0000256" key="7">
    <source>
        <dbReference type="ARBA" id="ARBA00022917"/>
    </source>
</evidence>
<feature type="binding site" evidence="9">
    <location>
        <position position="370"/>
    </location>
    <ligand>
        <name>L-aspartate</name>
        <dbReference type="ChEBI" id="CHEBI:29991"/>
    </ligand>
</feature>
<feature type="binding site" evidence="9">
    <location>
        <position position="363"/>
    </location>
    <ligand>
        <name>ATP</name>
        <dbReference type="ChEBI" id="CHEBI:30616"/>
    </ligand>
</feature>
<evidence type="ECO:0000256" key="2">
    <source>
        <dbReference type="ARBA" id="ARBA00005312"/>
    </source>
</evidence>
<comment type="caution">
    <text evidence="9">Lacks conserved residue(s) required for the propagation of feature annotation.</text>
</comment>
<dbReference type="PANTHER" id="PTHR43450:SF1">
    <property type="entry name" value="ASPARTATE--TRNA LIGASE, CYTOPLASMIC"/>
    <property type="match status" value="1"/>
</dbReference>
<feature type="binding site" evidence="9">
    <location>
        <position position="214"/>
    </location>
    <ligand>
        <name>L-aspartate</name>
        <dbReference type="ChEBI" id="CHEBI:29991"/>
    </ligand>
</feature>
<dbReference type="PRINTS" id="PR01042">
    <property type="entry name" value="TRNASYNTHASP"/>
</dbReference>
<evidence type="ECO:0000256" key="1">
    <source>
        <dbReference type="ARBA" id="ARBA00004496"/>
    </source>
</evidence>
<proteinExistence type="inferred from homology"/>
<keyword evidence="3 9" id="KW-0963">Cytoplasm</keyword>
<evidence type="ECO:0000313" key="12">
    <source>
        <dbReference type="Proteomes" id="UP001592581"/>
    </source>
</evidence>
<feature type="region of interest" description="Aspartate" evidence="9">
    <location>
        <begin position="192"/>
        <end position="195"/>
    </location>
</feature>
<evidence type="ECO:0000256" key="6">
    <source>
        <dbReference type="ARBA" id="ARBA00022840"/>
    </source>
</evidence>
<dbReference type="InterPro" id="IPR012340">
    <property type="entry name" value="NA-bd_OB-fold"/>
</dbReference>
<protein>
    <recommendedName>
        <fullName evidence="9">Aspartate--tRNA ligase</fullName>
        <ecNumber evidence="9">6.1.1.12</ecNumber>
    </recommendedName>
    <alternativeName>
        <fullName evidence="9">Aspartyl-tRNA synthetase</fullName>
        <shortName evidence="9">AspRS</shortName>
    </alternativeName>
</protein>
<dbReference type="InterPro" id="IPR006195">
    <property type="entry name" value="aa-tRNA-synth_II"/>
</dbReference>
<evidence type="ECO:0000256" key="3">
    <source>
        <dbReference type="ARBA" id="ARBA00022490"/>
    </source>
</evidence>
<accession>A0ABV6XR80</accession>
<dbReference type="SUPFAM" id="SSF50249">
    <property type="entry name" value="Nucleic acid-binding proteins"/>
    <property type="match status" value="1"/>
</dbReference>
<dbReference type="PANTHER" id="PTHR43450">
    <property type="entry name" value="ASPARTYL-TRNA SYNTHETASE"/>
    <property type="match status" value="1"/>
</dbReference>
<feature type="binding site" evidence="9">
    <location>
        <position position="366"/>
    </location>
    <ligand>
        <name>L-aspartate</name>
        <dbReference type="ChEBI" id="CHEBI:29991"/>
    </ligand>
</feature>
<keyword evidence="4 9" id="KW-0436">Ligase</keyword>
<dbReference type="InterPro" id="IPR004365">
    <property type="entry name" value="NA-bd_OB_tRNA"/>
</dbReference>
<comment type="subunit">
    <text evidence="9">Homodimer.</text>
</comment>
<dbReference type="Gene3D" id="3.30.930.10">
    <property type="entry name" value="Bira Bifunctional Protein, Domain 2"/>
    <property type="match status" value="1"/>
</dbReference>
<feature type="domain" description="Aminoacyl-transfer RNA synthetases class-II family profile" evidence="10">
    <location>
        <begin position="137"/>
        <end position="440"/>
    </location>
</feature>
<dbReference type="HAMAP" id="MF_02075">
    <property type="entry name" value="Asp_tRNA_synth_type2"/>
    <property type="match status" value="1"/>
</dbReference>
<dbReference type="InterPro" id="IPR004364">
    <property type="entry name" value="Aa-tRNA-synt_II"/>
</dbReference>
<organism evidence="11 12">
    <name type="scientific">Streptacidiphilus jeojiensis</name>
    <dbReference type="NCBI Taxonomy" id="3229225"/>
    <lineage>
        <taxon>Bacteria</taxon>
        <taxon>Bacillati</taxon>
        <taxon>Actinomycetota</taxon>
        <taxon>Actinomycetes</taxon>
        <taxon>Kitasatosporales</taxon>
        <taxon>Streptomycetaceae</taxon>
        <taxon>Streptacidiphilus</taxon>
    </lineage>
</organism>
<dbReference type="GO" id="GO:0050560">
    <property type="term" value="F:aspartate-tRNA(Asn) ligase activity"/>
    <property type="evidence" value="ECO:0007669"/>
    <property type="project" value="UniProtKB-EC"/>
</dbReference>
<dbReference type="EC" id="6.1.1.12" evidence="9"/>
<comment type="subcellular location">
    <subcellularLocation>
        <location evidence="1 9">Cytoplasm</location>
    </subcellularLocation>
</comment>
<dbReference type="InterPro" id="IPR002312">
    <property type="entry name" value="Asp/Asn-tRNA-synth_IIb"/>
</dbReference>
<keyword evidence="7 9" id="KW-0648">Protein biosynthesis</keyword>